<feature type="region of interest" description="Disordered" evidence="2">
    <location>
        <begin position="1"/>
        <end position="32"/>
    </location>
</feature>
<reference evidence="3 4" key="3">
    <citation type="journal article" date="2015" name="Genome Announc.">
        <title>Draft Genome Sequence of the Archiascomycetous Yeast Saitoella complicata.</title>
        <authorList>
            <person name="Yamauchi K."/>
            <person name="Kondo S."/>
            <person name="Hamamoto M."/>
            <person name="Takahashi Y."/>
            <person name="Ogura Y."/>
            <person name="Hayashi T."/>
            <person name="Nishida H."/>
        </authorList>
    </citation>
    <scope>NUCLEOTIDE SEQUENCE [LARGE SCALE GENOMIC DNA]</scope>
    <source>
        <strain evidence="3 4">NRRL Y-17804</strain>
    </source>
</reference>
<feature type="coiled-coil region" evidence="1">
    <location>
        <begin position="130"/>
        <end position="157"/>
    </location>
</feature>
<reference evidence="3 4" key="1">
    <citation type="journal article" date="2011" name="J. Gen. Appl. Microbiol.">
        <title>Draft genome sequencing of the enigmatic yeast Saitoella complicata.</title>
        <authorList>
            <person name="Nishida H."/>
            <person name="Hamamoto M."/>
            <person name="Sugiyama J."/>
        </authorList>
    </citation>
    <scope>NUCLEOTIDE SEQUENCE [LARGE SCALE GENOMIC DNA]</scope>
    <source>
        <strain evidence="3 4">NRRL Y-17804</strain>
    </source>
</reference>
<evidence type="ECO:0000313" key="4">
    <source>
        <dbReference type="Proteomes" id="UP000033140"/>
    </source>
</evidence>
<proteinExistence type="predicted"/>
<dbReference type="PANTHER" id="PTHR37849:SF1">
    <property type="entry name" value="YALI0E11605P"/>
    <property type="match status" value="1"/>
</dbReference>
<evidence type="ECO:0000256" key="1">
    <source>
        <dbReference type="SAM" id="Coils"/>
    </source>
</evidence>
<dbReference type="AlphaFoldDB" id="A0A0E9NJ58"/>
<sequence length="200" mass="22184">MHRPGPALPSLSPTSRTPRIPSGSPGTTLHTPLPQLIPLTTIMFRRSFHASRRALAEVSQPVAMQTQPVVVEPVKTRKPVGGFRGGIIGFLLGLTTTGVLGYTQLLQTHHDTSSTLLATVEDLQRSTLSLTSHIQRIQTLETQLKKLEQKVVTKEEVEEVRRDVRGMVEGVRIEVLEGREALTGLERDFAAMVRRRRTEL</sequence>
<name>A0A0E9NJ58_SAICN</name>
<accession>A0A0E9NJ58</accession>
<organism evidence="3 4">
    <name type="scientific">Saitoella complicata (strain BCRC 22490 / CBS 7301 / JCM 7358 / NBRC 10748 / NRRL Y-17804)</name>
    <dbReference type="NCBI Taxonomy" id="698492"/>
    <lineage>
        <taxon>Eukaryota</taxon>
        <taxon>Fungi</taxon>
        <taxon>Dikarya</taxon>
        <taxon>Ascomycota</taxon>
        <taxon>Taphrinomycotina</taxon>
        <taxon>Taphrinomycotina incertae sedis</taxon>
        <taxon>Saitoella</taxon>
    </lineage>
</organism>
<comment type="caution">
    <text evidence="3">The sequence shown here is derived from an EMBL/GenBank/DDBJ whole genome shotgun (WGS) entry which is preliminary data.</text>
</comment>
<dbReference type="OMA" id="AHVWGIQ"/>
<dbReference type="Proteomes" id="UP000033140">
    <property type="component" value="Unassembled WGS sequence"/>
</dbReference>
<protein>
    <submittedName>
        <fullName evidence="3">Uncharacterized protein</fullName>
    </submittedName>
</protein>
<evidence type="ECO:0000313" key="3">
    <source>
        <dbReference type="EMBL" id="GAO49736.1"/>
    </source>
</evidence>
<keyword evidence="4" id="KW-1185">Reference proteome</keyword>
<keyword evidence="1" id="KW-0175">Coiled coil</keyword>
<dbReference type="EMBL" id="BACD03000025">
    <property type="protein sequence ID" value="GAO49736.1"/>
    <property type="molecule type" value="Genomic_DNA"/>
</dbReference>
<evidence type="ECO:0000256" key="2">
    <source>
        <dbReference type="SAM" id="MobiDB-lite"/>
    </source>
</evidence>
<dbReference type="STRING" id="698492.A0A0E9NJ58"/>
<reference evidence="3 4" key="2">
    <citation type="journal article" date="2014" name="J. Gen. Appl. Microbiol.">
        <title>The early diverging ascomycetous budding yeast Saitoella complicata has three histone deacetylases belonging to the Clr6, Hos2, and Rpd3 lineages.</title>
        <authorList>
            <person name="Nishida H."/>
            <person name="Matsumoto T."/>
            <person name="Kondo S."/>
            <person name="Hamamoto M."/>
            <person name="Yoshikawa H."/>
        </authorList>
    </citation>
    <scope>NUCLEOTIDE SEQUENCE [LARGE SCALE GENOMIC DNA]</scope>
    <source>
        <strain evidence="3 4">NRRL Y-17804</strain>
    </source>
</reference>
<dbReference type="PANTHER" id="PTHR37849">
    <property type="entry name" value="YALI0E11605P"/>
    <property type="match status" value="1"/>
</dbReference>
<gene>
    <name evidence="3" type="ORF">G7K_3879-t1</name>
</gene>